<dbReference type="InterPro" id="IPR034704">
    <property type="entry name" value="Ribosomal_bL28/bL31-like_sf"/>
</dbReference>
<name>A0A1X7KMQ8_9BACT</name>
<keyword evidence="3 5" id="KW-0687">Ribonucleoprotein</keyword>
<dbReference type="InterPro" id="IPR026569">
    <property type="entry name" value="Ribosomal_bL28"/>
</dbReference>
<dbReference type="GO" id="GO:0005840">
    <property type="term" value="C:ribosome"/>
    <property type="evidence" value="ECO:0007669"/>
    <property type="project" value="UniProtKB-KW"/>
</dbReference>
<dbReference type="SUPFAM" id="SSF143800">
    <property type="entry name" value="L28p-like"/>
    <property type="match status" value="1"/>
</dbReference>
<reference evidence="8" key="1">
    <citation type="submission" date="2017-04" db="EMBL/GenBank/DDBJ databases">
        <authorList>
            <person name="Varghese N."/>
            <person name="Submissions S."/>
        </authorList>
    </citation>
    <scope>NUCLEOTIDE SEQUENCE [LARGE SCALE GENOMIC DNA]</scope>
    <source>
        <strain evidence="8">DSM 4125</strain>
    </source>
</reference>
<evidence type="ECO:0000256" key="3">
    <source>
        <dbReference type="ARBA" id="ARBA00023274"/>
    </source>
</evidence>
<dbReference type="OrthoDB" id="9805609at2"/>
<dbReference type="GO" id="GO:1990904">
    <property type="term" value="C:ribonucleoprotein complex"/>
    <property type="evidence" value="ECO:0007669"/>
    <property type="project" value="UniProtKB-KW"/>
</dbReference>
<dbReference type="RefSeq" id="WP_085518015.1">
    <property type="nucleotide sequence ID" value="NZ_FXAW01000006.1"/>
</dbReference>
<protein>
    <recommendedName>
        <fullName evidence="4 5">Large ribosomal subunit protein bL28</fullName>
    </recommendedName>
</protein>
<dbReference type="GO" id="GO:0003735">
    <property type="term" value="F:structural constituent of ribosome"/>
    <property type="evidence" value="ECO:0007669"/>
    <property type="project" value="InterPro"/>
</dbReference>
<organism evidence="7 8">
    <name type="scientific">Marivirga sericea</name>
    <dbReference type="NCBI Taxonomy" id="1028"/>
    <lineage>
        <taxon>Bacteria</taxon>
        <taxon>Pseudomonadati</taxon>
        <taxon>Bacteroidota</taxon>
        <taxon>Cytophagia</taxon>
        <taxon>Cytophagales</taxon>
        <taxon>Marivirgaceae</taxon>
        <taxon>Marivirga</taxon>
    </lineage>
</organism>
<dbReference type="Gene3D" id="2.30.170.40">
    <property type="entry name" value="Ribosomal protein L28/L24"/>
    <property type="match status" value="1"/>
</dbReference>
<evidence type="ECO:0000256" key="6">
    <source>
        <dbReference type="SAM" id="MobiDB-lite"/>
    </source>
</evidence>
<dbReference type="GO" id="GO:0006412">
    <property type="term" value="P:translation"/>
    <property type="evidence" value="ECO:0007669"/>
    <property type="project" value="UniProtKB-UniRule"/>
</dbReference>
<accession>A0A1X7KMQ8</accession>
<dbReference type="PANTHER" id="PTHR13528:SF2">
    <property type="entry name" value="LARGE RIBOSOMAL SUBUNIT PROTEIN BL28M"/>
    <property type="match status" value="1"/>
</dbReference>
<feature type="region of interest" description="Disordered" evidence="6">
    <location>
        <begin position="1"/>
        <end position="23"/>
    </location>
</feature>
<keyword evidence="8" id="KW-1185">Reference proteome</keyword>
<evidence type="ECO:0000256" key="4">
    <source>
        <dbReference type="ARBA" id="ARBA00035174"/>
    </source>
</evidence>
<evidence type="ECO:0000256" key="5">
    <source>
        <dbReference type="HAMAP-Rule" id="MF_00373"/>
    </source>
</evidence>
<dbReference type="NCBIfam" id="TIGR00009">
    <property type="entry name" value="L28"/>
    <property type="match status" value="1"/>
</dbReference>
<evidence type="ECO:0000256" key="2">
    <source>
        <dbReference type="ARBA" id="ARBA00022980"/>
    </source>
</evidence>
<dbReference type="Pfam" id="PF00830">
    <property type="entry name" value="Ribosomal_L28"/>
    <property type="match status" value="1"/>
</dbReference>
<gene>
    <name evidence="5" type="primary">rpmB</name>
    <name evidence="7" type="ORF">SAMN05661096_02850</name>
</gene>
<dbReference type="InterPro" id="IPR037147">
    <property type="entry name" value="Ribosomal_bL28_sf"/>
</dbReference>
<dbReference type="InterPro" id="IPR001383">
    <property type="entry name" value="Ribosomal_bL28_bact-type"/>
</dbReference>
<evidence type="ECO:0000256" key="1">
    <source>
        <dbReference type="ARBA" id="ARBA00008760"/>
    </source>
</evidence>
<sequence length="79" mass="9060">MARVCQITGKRPQVGNNVSHSNNKTRRRFLPNLQKKRFYLPEEDKWITLKVSANAIRTINKNGITSVLKKARQNGNVLV</sequence>
<keyword evidence="2 5" id="KW-0689">Ribosomal protein</keyword>
<dbReference type="Proteomes" id="UP000193804">
    <property type="component" value="Unassembled WGS sequence"/>
</dbReference>
<dbReference type="AlphaFoldDB" id="A0A1X7KMQ8"/>
<dbReference type="HAMAP" id="MF_00373">
    <property type="entry name" value="Ribosomal_bL28"/>
    <property type="match status" value="1"/>
</dbReference>
<comment type="similarity">
    <text evidence="1 5">Belongs to the bacterial ribosomal protein bL28 family.</text>
</comment>
<dbReference type="PANTHER" id="PTHR13528">
    <property type="entry name" value="39S RIBOSOMAL PROTEIN L28, MITOCHONDRIAL"/>
    <property type="match status" value="1"/>
</dbReference>
<proteinExistence type="inferred from homology"/>
<evidence type="ECO:0000313" key="8">
    <source>
        <dbReference type="Proteomes" id="UP000193804"/>
    </source>
</evidence>
<evidence type="ECO:0000313" key="7">
    <source>
        <dbReference type="EMBL" id="SMG42000.1"/>
    </source>
</evidence>
<dbReference type="STRING" id="1028.SAMN05661096_02850"/>
<dbReference type="EMBL" id="FXAW01000006">
    <property type="protein sequence ID" value="SMG42000.1"/>
    <property type="molecule type" value="Genomic_DNA"/>
</dbReference>
<dbReference type="FunFam" id="2.30.170.40:FF:000001">
    <property type="entry name" value="50S ribosomal protein L28"/>
    <property type="match status" value="1"/>
</dbReference>